<dbReference type="GO" id="GO:0019901">
    <property type="term" value="F:protein kinase binding"/>
    <property type="evidence" value="ECO:0007669"/>
    <property type="project" value="InterPro"/>
</dbReference>
<name>A0AAW0E1H7_9AGAR</name>
<dbReference type="GO" id="GO:0000307">
    <property type="term" value="C:cyclin-dependent protein kinase holoenzyme complex"/>
    <property type="evidence" value="ECO:0007669"/>
    <property type="project" value="TreeGrafter"/>
</dbReference>
<accession>A0AAW0E1H7</accession>
<evidence type="ECO:0000313" key="3">
    <source>
        <dbReference type="Proteomes" id="UP001383192"/>
    </source>
</evidence>
<dbReference type="EMBL" id="JAYKXP010000006">
    <property type="protein sequence ID" value="KAK7056805.1"/>
    <property type="molecule type" value="Genomic_DNA"/>
</dbReference>
<comment type="caution">
    <text evidence="2">The sequence shown here is derived from an EMBL/GenBank/DDBJ whole genome shotgun (WGS) entry which is preliminary data.</text>
</comment>
<protein>
    <recommendedName>
        <fullName evidence="1">Cyclin N-terminal domain-containing protein</fullName>
    </recommendedName>
</protein>
<proteinExistence type="predicted"/>
<organism evidence="2 3">
    <name type="scientific">Paramarasmius palmivorus</name>
    <dbReference type="NCBI Taxonomy" id="297713"/>
    <lineage>
        <taxon>Eukaryota</taxon>
        <taxon>Fungi</taxon>
        <taxon>Dikarya</taxon>
        <taxon>Basidiomycota</taxon>
        <taxon>Agaricomycotina</taxon>
        <taxon>Agaricomycetes</taxon>
        <taxon>Agaricomycetidae</taxon>
        <taxon>Agaricales</taxon>
        <taxon>Marasmiineae</taxon>
        <taxon>Marasmiaceae</taxon>
        <taxon>Paramarasmius</taxon>
    </lineage>
</organism>
<dbReference type="GO" id="GO:0005634">
    <property type="term" value="C:nucleus"/>
    <property type="evidence" value="ECO:0007669"/>
    <property type="project" value="TreeGrafter"/>
</dbReference>
<dbReference type="AlphaFoldDB" id="A0AAW0E1H7"/>
<dbReference type="Pfam" id="PF00134">
    <property type="entry name" value="Cyclin_N"/>
    <property type="match status" value="1"/>
</dbReference>
<feature type="domain" description="Cyclin N-terminal" evidence="1">
    <location>
        <begin position="48"/>
        <end position="157"/>
    </location>
</feature>
<dbReference type="Gene3D" id="1.10.472.10">
    <property type="entry name" value="Cyclin-like"/>
    <property type="match status" value="1"/>
</dbReference>
<gene>
    <name evidence="2" type="ORF">VNI00_002522</name>
</gene>
<dbReference type="InterPro" id="IPR013922">
    <property type="entry name" value="Cyclin_PHO80-like"/>
</dbReference>
<dbReference type="PANTHER" id="PTHR15615:SF10">
    <property type="entry name" value="PHO85 CYCLIN-2-RELATED"/>
    <property type="match status" value="1"/>
</dbReference>
<dbReference type="InterPro" id="IPR006671">
    <property type="entry name" value="Cyclin_N"/>
</dbReference>
<evidence type="ECO:0000259" key="1">
    <source>
        <dbReference type="Pfam" id="PF00134"/>
    </source>
</evidence>
<dbReference type="PANTHER" id="PTHR15615">
    <property type="match status" value="1"/>
</dbReference>
<dbReference type="CDD" id="cd20557">
    <property type="entry name" value="CYCLIN_ScPCL1-like"/>
    <property type="match status" value="1"/>
</dbReference>
<dbReference type="InterPro" id="IPR036915">
    <property type="entry name" value="Cyclin-like_sf"/>
</dbReference>
<dbReference type="SUPFAM" id="SSF47954">
    <property type="entry name" value="Cyclin-like"/>
    <property type="match status" value="1"/>
</dbReference>
<sequence>MPIPLKQVLSSKHLLIRPIKFDVDSPIIDHFVSCVSDVVNESLQRYSLDRLQQKQDLSFRRAELREMVFKVFVHARLSLAVLLGALVYIERIRAELMVKDDVWALERVFLGAVIAASKYLNDSVPSNKLWVHASEVFSIRDINRIEREFLDVLDWKLEITEDDLHVQSTRLVS</sequence>
<evidence type="ECO:0000313" key="2">
    <source>
        <dbReference type="EMBL" id="KAK7056805.1"/>
    </source>
</evidence>
<keyword evidence="3" id="KW-1185">Reference proteome</keyword>
<reference evidence="2 3" key="1">
    <citation type="submission" date="2024-01" db="EMBL/GenBank/DDBJ databases">
        <title>A draft genome for a cacao thread blight-causing isolate of Paramarasmius palmivorus.</title>
        <authorList>
            <person name="Baruah I.K."/>
            <person name="Bukari Y."/>
            <person name="Amoako-Attah I."/>
            <person name="Meinhardt L.W."/>
            <person name="Bailey B.A."/>
            <person name="Cohen S.P."/>
        </authorList>
    </citation>
    <scope>NUCLEOTIDE SEQUENCE [LARGE SCALE GENOMIC DNA]</scope>
    <source>
        <strain evidence="2 3">GH-12</strain>
    </source>
</reference>
<dbReference type="GO" id="GO:0016538">
    <property type="term" value="F:cyclin-dependent protein serine/threonine kinase regulator activity"/>
    <property type="evidence" value="ECO:0007669"/>
    <property type="project" value="TreeGrafter"/>
</dbReference>
<dbReference type="Proteomes" id="UP001383192">
    <property type="component" value="Unassembled WGS sequence"/>
</dbReference>